<reference evidence="1" key="1">
    <citation type="submission" date="2014-09" db="EMBL/GenBank/DDBJ databases">
        <authorList>
            <person name="Magalhaes I.L.F."/>
            <person name="Oliveira U."/>
            <person name="Santos F.R."/>
            <person name="Vidigal T.H.D.A."/>
            <person name="Brescovit A.D."/>
            <person name="Santos A.J."/>
        </authorList>
    </citation>
    <scope>NUCLEOTIDE SEQUENCE</scope>
    <source>
        <tissue evidence="1">Shoot tissue taken approximately 20 cm above the soil surface</tissue>
    </source>
</reference>
<dbReference type="AlphaFoldDB" id="A0A0A9G8D7"/>
<reference evidence="1" key="2">
    <citation type="journal article" date="2015" name="Data Brief">
        <title>Shoot transcriptome of the giant reed, Arundo donax.</title>
        <authorList>
            <person name="Barrero R.A."/>
            <person name="Guerrero F.D."/>
            <person name="Moolhuijzen P."/>
            <person name="Goolsby J.A."/>
            <person name="Tidwell J."/>
            <person name="Bellgard S.E."/>
            <person name="Bellgard M.I."/>
        </authorList>
    </citation>
    <scope>NUCLEOTIDE SEQUENCE</scope>
    <source>
        <tissue evidence="1">Shoot tissue taken approximately 20 cm above the soil surface</tissue>
    </source>
</reference>
<evidence type="ECO:0000313" key="1">
    <source>
        <dbReference type="EMBL" id="JAE20737.1"/>
    </source>
</evidence>
<name>A0A0A9G8D7_ARUDO</name>
<organism evidence="1">
    <name type="scientific">Arundo donax</name>
    <name type="common">Giant reed</name>
    <name type="synonym">Donax arundinaceus</name>
    <dbReference type="NCBI Taxonomy" id="35708"/>
    <lineage>
        <taxon>Eukaryota</taxon>
        <taxon>Viridiplantae</taxon>
        <taxon>Streptophyta</taxon>
        <taxon>Embryophyta</taxon>
        <taxon>Tracheophyta</taxon>
        <taxon>Spermatophyta</taxon>
        <taxon>Magnoliopsida</taxon>
        <taxon>Liliopsida</taxon>
        <taxon>Poales</taxon>
        <taxon>Poaceae</taxon>
        <taxon>PACMAD clade</taxon>
        <taxon>Arundinoideae</taxon>
        <taxon>Arundineae</taxon>
        <taxon>Arundo</taxon>
    </lineage>
</organism>
<dbReference type="EMBL" id="GBRH01177159">
    <property type="protein sequence ID" value="JAE20737.1"/>
    <property type="molecule type" value="Transcribed_RNA"/>
</dbReference>
<sequence length="57" mass="6345">MHNSPLLTIEELRVFKLYNMFSAIDNPVHKLGYTQDSSRCIKPSVPVVTTGNASRPA</sequence>
<proteinExistence type="predicted"/>
<accession>A0A0A9G8D7</accession>
<protein>
    <submittedName>
        <fullName evidence="1">Uncharacterized protein</fullName>
    </submittedName>
</protein>